<dbReference type="GO" id="GO:0005869">
    <property type="term" value="C:dynactin complex"/>
    <property type="evidence" value="ECO:0007669"/>
    <property type="project" value="InterPro"/>
</dbReference>
<dbReference type="Gene3D" id="2.160.10.10">
    <property type="entry name" value="Hexapeptide repeat proteins"/>
    <property type="match status" value="1"/>
</dbReference>
<evidence type="ECO:0008006" key="4">
    <source>
        <dbReference type="Google" id="ProtNLM"/>
    </source>
</evidence>
<dbReference type="InParanoid" id="A0A7N5JZ21"/>
<proteinExistence type="predicted"/>
<reference evidence="2" key="2">
    <citation type="submission" date="2025-08" db="UniProtKB">
        <authorList>
            <consortium name="Ensembl"/>
        </authorList>
    </citation>
    <scope>IDENTIFICATION</scope>
</reference>
<dbReference type="PANTHER" id="PTHR13072:SF0">
    <property type="entry name" value="DYNACTIN SUBUNIT 6"/>
    <property type="match status" value="1"/>
</dbReference>
<evidence type="ECO:0000313" key="3">
    <source>
        <dbReference type="Proteomes" id="UP000008912"/>
    </source>
</evidence>
<keyword evidence="1" id="KW-0963">Cytoplasm</keyword>
<reference evidence="2 3" key="1">
    <citation type="journal article" date="2010" name="Nature">
        <title>The sequence and de novo assembly of the giant panda genome.</title>
        <authorList>
            <person name="Li R."/>
            <person name="Fan W."/>
            <person name="Tian G."/>
            <person name="Zhu H."/>
            <person name="He L."/>
            <person name="Cai J."/>
            <person name="Huang Q."/>
            <person name="Cai Q."/>
            <person name="Li B."/>
            <person name="Bai Y."/>
            <person name="Zhang Z."/>
            <person name="Zhang Y."/>
            <person name="Wang W."/>
            <person name="Li J."/>
            <person name="Wei F."/>
            <person name="Li H."/>
            <person name="Jian M."/>
            <person name="Li J."/>
            <person name="Zhang Z."/>
            <person name="Nielsen R."/>
            <person name="Li D."/>
            <person name="Gu W."/>
            <person name="Yang Z."/>
            <person name="Xuan Z."/>
            <person name="Ryder O.A."/>
            <person name="Leung F.C."/>
            <person name="Zhou Y."/>
            <person name="Cao J."/>
            <person name="Sun X."/>
            <person name="Fu Y."/>
            <person name="Fang X."/>
            <person name="Guo X."/>
            <person name="Wang B."/>
            <person name="Hou R."/>
            <person name="Shen F."/>
            <person name="Mu B."/>
            <person name="Ni P."/>
            <person name="Lin R."/>
            <person name="Qian W."/>
            <person name="Wang G."/>
            <person name="Yu C."/>
            <person name="Nie W."/>
            <person name="Wang J."/>
            <person name="Wu Z."/>
            <person name="Liang H."/>
            <person name="Min J."/>
            <person name="Wu Q."/>
            <person name="Cheng S."/>
            <person name="Ruan J."/>
            <person name="Wang M."/>
            <person name="Shi Z."/>
            <person name="Wen M."/>
            <person name="Liu B."/>
            <person name="Ren X."/>
            <person name="Zheng H."/>
            <person name="Dong D."/>
            <person name="Cook K."/>
            <person name="Shan G."/>
            <person name="Zhang H."/>
            <person name="Kosiol C."/>
            <person name="Xie X."/>
            <person name="Lu Z."/>
            <person name="Zheng H."/>
            <person name="Li Y."/>
            <person name="Steiner C.C."/>
            <person name="Lam T.T."/>
            <person name="Lin S."/>
            <person name="Zhang Q."/>
            <person name="Li G."/>
            <person name="Tian J."/>
            <person name="Gong T."/>
            <person name="Liu H."/>
            <person name="Zhang D."/>
            <person name="Fang L."/>
            <person name="Ye C."/>
            <person name="Zhang J."/>
            <person name="Hu W."/>
            <person name="Xu A."/>
            <person name="Ren Y."/>
            <person name="Zhang G."/>
            <person name="Bruford M.W."/>
            <person name="Li Q."/>
            <person name="Ma L."/>
            <person name="Guo Y."/>
            <person name="An N."/>
            <person name="Hu Y."/>
            <person name="Zheng Y."/>
            <person name="Shi Y."/>
            <person name="Li Z."/>
            <person name="Liu Q."/>
            <person name="Chen Y."/>
            <person name="Zhao J."/>
            <person name="Qu N."/>
            <person name="Zhao S."/>
            <person name="Tian F."/>
            <person name="Wang X."/>
            <person name="Wang H."/>
            <person name="Xu L."/>
            <person name="Liu X."/>
            <person name="Vinar T."/>
            <person name="Wang Y."/>
            <person name="Lam T.W."/>
            <person name="Yiu S.M."/>
            <person name="Liu S."/>
            <person name="Zhang H."/>
            <person name="Li D."/>
            <person name="Huang Y."/>
            <person name="Wang X."/>
            <person name="Yang G."/>
            <person name="Jiang Z."/>
            <person name="Wang J."/>
            <person name="Qin N."/>
            <person name="Li L."/>
            <person name="Li J."/>
            <person name="Bolund L."/>
            <person name="Kristiansen K."/>
            <person name="Wong G.K."/>
            <person name="Olson M."/>
            <person name="Zhang X."/>
            <person name="Li S."/>
            <person name="Yang H."/>
            <person name="Wang J."/>
            <person name="Wang J."/>
        </authorList>
    </citation>
    <scope>NUCLEOTIDE SEQUENCE [LARGE SCALE GENOMIC DNA]</scope>
</reference>
<dbReference type="Ensembl" id="ENSAMET00000037716.1">
    <property type="protein sequence ID" value="ENSAMEP00000032498.1"/>
    <property type="gene ID" value="ENSAMEG00000029807.1"/>
</dbReference>
<evidence type="ECO:0000313" key="2">
    <source>
        <dbReference type="Ensembl" id="ENSAMEP00000032498.1"/>
    </source>
</evidence>
<dbReference type="InterPro" id="IPR027777">
    <property type="entry name" value="DCTN6"/>
</dbReference>
<dbReference type="Proteomes" id="UP000008912">
    <property type="component" value="Unassembled WGS sequence"/>
</dbReference>
<organism evidence="2 3">
    <name type="scientific">Ailuropoda melanoleuca</name>
    <name type="common">Giant panda</name>
    <dbReference type="NCBI Taxonomy" id="9646"/>
    <lineage>
        <taxon>Eukaryota</taxon>
        <taxon>Metazoa</taxon>
        <taxon>Chordata</taxon>
        <taxon>Craniata</taxon>
        <taxon>Vertebrata</taxon>
        <taxon>Euteleostomi</taxon>
        <taxon>Mammalia</taxon>
        <taxon>Eutheria</taxon>
        <taxon>Laurasiatheria</taxon>
        <taxon>Carnivora</taxon>
        <taxon>Caniformia</taxon>
        <taxon>Ursidae</taxon>
        <taxon>Ailuropoda</taxon>
    </lineage>
</organism>
<name>A0A7N5JZ21_AILME</name>
<protein>
    <recommendedName>
        <fullName evidence="4">Dynactin subunit 6</fullName>
    </recommendedName>
</protein>
<dbReference type="GO" id="GO:0070840">
    <property type="term" value="F:dynein complex binding"/>
    <property type="evidence" value="ECO:0007669"/>
    <property type="project" value="TreeGrafter"/>
</dbReference>
<keyword evidence="3" id="KW-1185">Reference proteome</keyword>
<dbReference type="GO" id="GO:0007052">
    <property type="term" value="P:mitotic spindle organization"/>
    <property type="evidence" value="ECO:0007669"/>
    <property type="project" value="TreeGrafter"/>
</dbReference>
<dbReference type="AlphaFoldDB" id="A0A7N5JZ21"/>
<dbReference type="GeneTree" id="ENSGT00960000190314"/>
<dbReference type="PANTHER" id="PTHR13072">
    <property type="entry name" value="DYNACTIN 6"/>
    <property type="match status" value="1"/>
</dbReference>
<accession>A0A7N5JZ21</accession>
<sequence length="80" mass="8629">MCTTHGQTITEKAQKSVKIAPVCAAKEIRGDVTTGPRTVIHSKAPIIAEAGQMVIAEVSLIEKQVLIVNLEDGFYTDLLH</sequence>
<reference evidence="2" key="3">
    <citation type="submission" date="2025-09" db="UniProtKB">
        <authorList>
            <consortium name="Ensembl"/>
        </authorList>
    </citation>
    <scope>IDENTIFICATION</scope>
</reference>
<evidence type="ECO:0000256" key="1">
    <source>
        <dbReference type="ARBA" id="ARBA00022490"/>
    </source>
</evidence>